<dbReference type="EMBL" id="VMNW02000001">
    <property type="protein sequence ID" value="KAA9166833.1"/>
    <property type="molecule type" value="Genomic_DNA"/>
</dbReference>
<dbReference type="RefSeq" id="WP_144746334.1">
    <property type="nucleotide sequence ID" value="NZ_VMNW02000001.1"/>
</dbReference>
<organism evidence="4 5">
    <name type="scientific">Amycolatopsis acidicola</name>
    <dbReference type="NCBI Taxonomy" id="2596893"/>
    <lineage>
        <taxon>Bacteria</taxon>
        <taxon>Bacillati</taxon>
        <taxon>Actinomycetota</taxon>
        <taxon>Actinomycetes</taxon>
        <taxon>Pseudonocardiales</taxon>
        <taxon>Pseudonocardiaceae</taxon>
        <taxon>Amycolatopsis</taxon>
    </lineage>
</organism>
<dbReference type="PROSITE" id="PS51257">
    <property type="entry name" value="PROKAR_LIPOPROTEIN"/>
    <property type="match status" value="1"/>
</dbReference>
<proteinExistence type="predicted"/>
<gene>
    <name evidence="4" type="ORF">FPZ12_001140</name>
</gene>
<feature type="signal peptide" evidence="2">
    <location>
        <begin position="1"/>
        <end position="26"/>
    </location>
</feature>
<name>A0A5N0VMP1_9PSEU</name>
<comment type="caution">
    <text evidence="4">The sequence shown here is derived from an EMBL/GenBank/DDBJ whole genome shotgun (WGS) entry which is preliminary data.</text>
</comment>
<evidence type="ECO:0000256" key="2">
    <source>
        <dbReference type="SAM" id="SignalP"/>
    </source>
</evidence>
<dbReference type="Pfam" id="PF14016">
    <property type="entry name" value="DUF4232"/>
    <property type="match status" value="1"/>
</dbReference>
<evidence type="ECO:0000313" key="5">
    <source>
        <dbReference type="Proteomes" id="UP000319769"/>
    </source>
</evidence>
<keyword evidence="5" id="KW-1185">Reference proteome</keyword>
<keyword evidence="2" id="KW-0732">Signal</keyword>
<feature type="region of interest" description="Disordered" evidence="1">
    <location>
        <begin position="27"/>
        <end position="75"/>
    </location>
</feature>
<protein>
    <submittedName>
        <fullName evidence="4">DUF4232 domain-containing protein</fullName>
    </submittedName>
</protein>
<dbReference type="OrthoDB" id="3268346at2"/>
<feature type="domain" description="DUF4232" evidence="3">
    <location>
        <begin position="80"/>
        <end position="213"/>
    </location>
</feature>
<dbReference type="Proteomes" id="UP000319769">
    <property type="component" value="Unassembled WGS sequence"/>
</dbReference>
<feature type="compositionally biased region" description="Polar residues" evidence="1">
    <location>
        <begin position="66"/>
        <end position="75"/>
    </location>
</feature>
<feature type="compositionally biased region" description="Low complexity" evidence="1">
    <location>
        <begin position="32"/>
        <end position="62"/>
    </location>
</feature>
<evidence type="ECO:0000256" key="1">
    <source>
        <dbReference type="SAM" id="MobiDB-lite"/>
    </source>
</evidence>
<reference evidence="4" key="1">
    <citation type="submission" date="2019-09" db="EMBL/GenBank/DDBJ databases">
        <authorList>
            <person name="Teo W.F.A."/>
            <person name="Duangmal K."/>
        </authorList>
    </citation>
    <scope>NUCLEOTIDE SEQUENCE [LARGE SCALE GENOMIC DNA]</scope>
    <source>
        <strain evidence="4">K81G1</strain>
    </source>
</reference>
<feature type="chain" id="PRO_5039297063" evidence="2">
    <location>
        <begin position="27"/>
        <end position="221"/>
    </location>
</feature>
<sequence length="221" mass="22173">MVRVRISQVGLVATAAALAAAVSACGQGTNNSAQPQPTTPSATSSTTETTSPSQTATSAPAEVTPPSASTGAQNAGNNLCKASDLQLSVGNGDAAAGTVYRPLVFTNVSSHSCVIQGFPGVSYVGGSDGHQVGPAAFRTGDKGGPITLAKGETAHATVGFVNVQNYDTVTCQPQPVRGLRVYPPQETASMYVDYPGTGCGSDKIPGNQLTVKTIEKGSSGD</sequence>
<evidence type="ECO:0000313" key="4">
    <source>
        <dbReference type="EMBL" id="KAA9166833.1"/>
    </source>
</evidence>
<dbReference type="AlphaFoldDB" id="A0A5N0VMP1"/>
<accession>A0A5N0VMP1</accession>
<evidence type="ECO:0000259" key="3">
    <source>
        <dbReference type="Pfam" id="PF14016"/>
    </source>
</evidence>
<dbReference type="InterPro" id="IPR025326">
    <property type="entry name" value="DUF4232"/>
</dbReference>